<accession>A0A7C5USS8</accession>
<evidence type="ECO:0000259" key="2">
    <source>
        <dbReference type="Pfam" id="PF01408"/>
    </source>
</evidence>
<evidence type="ECO:0000313" key="4">
    <source>
        <dbReference type="EMBL" id="HHP82573.1"/>
    </source>
</evidence>
<name>A0A7C5USS8_9CREN</name>
<dbReference type="InterPro" id="IPR036291">
    <property type="entry name" value="NAD(P)-bd_dom_sf"/>
</dbReference>
<keyword evidence="1" id="KW-0560">Oxidoreductase</keyword>
<dbReference type="InterPro" id="IPR000683">
    <property type="entry name" value="Gfo/Idh/MocA-like_OxRdtase_N"/>
</dbReference>
<organism evidence="5">
    <name type="scientific">Ignisphaera aggregans</name>
    <dbReference type="NCBI Taxonomy" id="334771"/>
    <lineage>
        <taxon>Archaea</taxon>
        <taxon>Thermoproteota</taxon>
        <taxon>Thermoprotei</taxon>
        <taxon>Desulfurococcales</taxon>
        <taxon>Desulfurococcaceae</taxon>
        <taxon>Ignisphaera</taxon>
    </lineage>
</organism>
<dbReference type="EMBL" id="DRUB01000061">
    <property type="protein sequence ID" value="HHR95863.1"/>
    <property type="molecule type" value="Genomic_DNA"/>
</dbReference>
<dbReference type="SUPFAM" id="SSF55347">
    <property type="entry name" value="Glyceraldehyde-3-phosphate dehydrogenase-like, C-terminal domain"/>
    <property type="match status" value="1"/>
</dbReference>
<evidence type="ECO:0000259" key="3">
    <source>
        <dbReference type="Pfam" id="PF22725"/>
    </source>
</evidence>
<evidence type="ECO:0000313" key="5">
    <source>
        <dbReference type="EMBL" id="HHR95863.1"/>
    </source>
</evidence>
<dbReference type="AlphaFoldDB" id="A0A7C5USS8"/>
<dbReference type="GO" id="GO:0005737">
    <property type="term" value="C:cytoplasm"/>
    <property type="evidence" value="ECO:0007669"/>
    <property type="project" value="TreeGrafter"/>
</dbReference>
<comment type="caution">
    <text evidence="5">The sequence shown here is derived from an EMBL/GenBank/DDBJ whole genome shotgun (WGS) entry which is preliminary data.</text>
</comment>
<reference evidence="5" key="1">
    <citation type="journal article" date="2020" name="mSystems">
        <title>Genome- and Community-Level Interaction Insights into Carbon Utilization and Element Cycling Functions of Hydrothermarchaeota in Hydrothermal Sediment.</title>
        <authorList>
            <person name="Zhou Z."/>
            <person name="Liu Y."/>
            <person name="Xu W."/>
            <person name="Pan J."/>
            <person name="Luo Z.H."/>
            <person name="Li M."/>
        </authorList>
    </citation>
    <scope>NUCLEOTIDE SEQUENCE [LARGE SCALE GENOMIC DNA]</scope>
    <source>
        <strain evidence="5">SpSt-1</strain>
        <strain evidence="4">SpSt-1121</strain>
    </source>
</reference>
<gene>
    <name evidence="5" type="ORF">ENL47_03355</name>
    <name evidence="4" type="ORF">ENM84_07930</name>
</gene>
<dbReference type="Gene3D" id="3.30.360.10">
    <property type="entry name" value="Dihydrodipicolinate Reductase, domain 2"/>
    <property type="match status" value="1"/>
</dbReference>
<dbReference type="Pfam" id="PF22725">
    <property type="entry name" value="GFO_IDH_MocA_C3"/>
    <property type="match status" value="1"/>
</dbReference>
<sequence>MEKLGIGILGAGFVARFHLRAFASIRNGDVVAIYSRTVEKAKELALYAEQLGLGKPKVYNDVWDLLRDPNVNAVWILTPNDTHAMYAKYVAEEARQGKGNLIGVVIEKPLARNVMEAKEMLNVVEKSGLLHGYLENQVFMPSVMRGKEVVWNIGAKYSGRPYLARAAEEHAGPHNAWFWRPSISGGGVLLDMMCHSLEAARYVLYDPRRGKDSLKPKYVYGETAILKWLRREYVEDLKKRFGIDFSKEPAEDYALAIVTYEDDEGNTILTETRTSWSFVGAGLRLSFEVLGPEYSLYINTLQPELFTFISRNIKIPPSEEFIEKQNAEQGLMPIIPDEAITYGYQAEDKHMVESFLAGRMPLENWYDGYFVVQLMMHTYLSAEKGSKIRFDPAQVESYIPLYARIKK</sequence>
<dbReference type="Pfam" id="PF01408">
    <property type="entry name" value="GFO_IDH_MocA"/>
    <property type="match status" value="1"/>
</dbReference>
<feature type="domain" description="Gfo/Idh/MocA-like oxidoreductase N-terminal" evidence="2">
    <location>
        <begin position="5"/>
        <end position="129"/>
    </location>
</feature>
<proteinExistence type="predicted"/>
<dbReference type="GO" id="GO:0000166">
    <property type="term" value="F:nucleotide binding"/>
    <property type="evidence" value="ECO:0007669"/>
    <property type="project" value="InterPro"/>
</dbReference>
<dbReference type="Gene3D" id="3.40.50.720">
    <property type="entry name" value="NAD(P)-binding Rossmann-like Domain"/>
    <property type="match status" value="1"/>
</dbReference>
<dbReference type="PANTHER" id="PTHR42840:SF3">
    <property type="entry name" value="BINDING ROSSMANN FOLD OXIDOREDUCTASE, PUTATIVE (AFU_ORTHOLOGUE AFUA_2G10240)-RELATED"/>
    <property type="match status" value="1"/>
</dbReference>
<dbReference type="PANTHER" id="PTHR42840">
    <property type="entry name" value="NAD(P)-BINDING ROSSMANN-FOLD SUPERFAMILY PROTEIN-RELATED"/>
    <property type="match status" value="1"/>
</dbReference>
<dbReference type="GO" id="GO:0016491">
    <property type="term" value="F:oxidoreductase activity"/>
    <property type="evidence" value="ECO:0007669"/>
    <property type="project" value="UniProtKB-KW"/>
</dbReference>
<evidence type="ECO:0000256" key="1">
    <source>
        <dbReference type="ARBA" id="ARBA00023002"/>
    </source>
</evidence>
<dbReference type="GO" id="GO:0006740">
    <property type="term" value="P:NADPH regeneration"/>
    <property type="evidence" value="ECO:0007669"/>
    <property type="project" value="TreeGrafter"/>
</dbReference>
<dbReference type="SUPFAM" id="SSF51735">
    <property type="entry name" value="NAD(P)-binding Rossmann-fold domains"/>
    <property type="match status" value="1"/>
</dbReference>
<protein>
    <submittedName>
        <fullName evidence="5">Gfo/Idh/MocA family oxidoreductase</fullName>
    </submittedName>
</protein>
<feature type="domain" description="GFO/IDH/MocA-like oxidoreductase" evidence="3">
    <location>
        <begin position="158"/>
        <end position="293"/>
    </location>
</feature>
<dbReference type="EMBL" id="DRZI01000341">
    <property type="protein sequence ID" value="HHP82573.1"/>
    <property type="molecule type" value="Genomic_DNA"/>
</dbReference>
<dbReference type="InterPro" id="IPR055170">
    <property type="entry name" value="GFO_IDH_MocA-like_dom"/>
</dbReference>